<dbReference type="AlphaFoldDB" id="A0A8S3TY89"/>
<keyword evidence="5" id="KW-1185">Reference proteome</keyword>
<dbReference type="PROSITE" id="PS51421">
    <property type="entry name" value="RAS"/>
    <property type="match status" value="1"/>
</dbReference>
<dbReference type="InterPro" id="IPR027417">
    <property type="entry name" value="P-loop_NTPase"/>
</dbReference>
<dbReference type="SMART" id="SM00177">
    <property type="entry name" value="ARF"/>
    <property type="match status" value="1"/>
</dbReference>
<feature type="compositionally biased region" description="Basic and acidic residues" evidence="3">
    <location>
        <begin position="329"/>
        <end position="338"/>
    </location>
</feature>
<feature type="region of interest" description="Disordered" evidence="3">
    <location>
        <begin position="313"/>
        <end position="338"/>
    </location>
</feature>
<dbReference type="GO" id="GO:0005525">
    <property type="term" value="F:GTP binding"/>
    <property type="evidence" value="ECO:0007669"/>
    <property type="project" value="UniProtKB-KW"/>
</dbReference>
<evidence type="ECO:0000256" key="2">
    <source>
        <dbReference type="ARBA" id="ARBA00023134"/>
    </source>
</evidence>
<dbReference type="SMART" id="SM00176">
    <property type="entry name" value="RAN"/>
    <property type="match status" value="1"/>
</dbReference>
<feature type="region of interest" description="Disordered" evidence="3">
    <location>
        <begin position="198"/>
        <end position="249"/>
    </location>
</feature>
<sequence>MPLTDSDCAATYKILVLGDTTVGKSSILRTLTGKDFVNKTLPTVGIDFVRRTFEVDGAVVKLNVWDTAGQQRFHSVTRKHYRGVQGIVLVYDITDRKSFTHLSFWVDSVNKGITNSKNQYDTVPIILVGNKSDLEKDRQIEEEEGKELATKILAFDFIETSAKKNENVFMMFKRLAQYVTETFDPKVMKSYHPYMLRPPEIMEEKRKQNDNSKKKKKKKKEKTNKQDNNKSKKDKLLTSPCTSTEHSNGHLLENEITNCEEHNPQQNGKIKKKSRGLKLTKRKLRIIKTTNKNKRKKKKKTLGFLWRKLFRRKQNSSKRESDSSYGHTSRHDHSCVIL</sequence>
<dbReference type="Proteomes" id="UP000683360">
    <property type="component" value="Unassembled WGS sequence"/>
</dbReference>
<dbReference type="SMART" id="SM00175">
    <property type="entry name" value="RAB"/>
    <property type="match status" value="1"/>
</dbReference>
<dbReference type="NCBIfam" id="TIGR00231">
    <property type="entry name" value="small_GTP"/>
    <property type="match status" value="1"/>
</dbReference>
<feature type="compositionally biased region" description="Basic residues" evidence="3">
    <location>
        <begin position="213"/>
        <end position="222"/>
    </location>
</feature>
<evidence type="ECO:0000313" key="5">
    <source>
        <dbReference type="Proteomes" id="UP000683360"/>
    </source>
</evidence>
<reference evidence="4" key="1">
    <citation type="submission" date="2021-03" db="EMBL/GenBank/DDBJ databases">
        <authorList>
            <person name="Bekaert M."/>
        </authorList>
    </citation>
    <scope>NUCLEOTIDE SEQUENCE</scope>
</reference>
<evidence type="ECO:0000256" key="1">
    <source>
        <dbReference type="ARBA" id="ARBA00022741"/>
    </source>
</evidence>
<proteinExistence type="predicted"/>
<dbReference type="SUPFAM" id="SSF52540">
    <property type="entry name" value="P-loop containing nucleoside triphosphate hydrolases"/>
    <property type="match status" value="1"/>
</dbReference>
<feature type="compositionally biased region" description="Basic and acidic residues" evidence="3">
    <location>
        <begin position="223"/>
        <end position="236"/>
    </location>
</feature>
<dbReference type="OrthoDB" id="6232500at2759"/>
<dbReference type="PRINTS" id="PR00449">
    <property type="entry name" value="RASTRNSFRMNG"/>
</dbReference>
<dbReference type="PROSITE" id="PS51417">
    <property type="entry name" value="ARF"/>
    <property type="match status" value="1"/>
</dbReference>
<dbReference type="Gene3D" id="3.40.50.300">
    <property type="entry name" value="P-loop containing nucleotide triphosphate hydrolases"/>
    <property type="match status" value="1"/>
</dbReference>
<comment type="caution">
    <text evidence="4">The sequence shown here is derived from an EMBL/GenBank/DDBJ whole genome shotgun (WGS) entry which is preliminary data.</text>
</comment>
<dbReference type="Pfam" id="PF00071">
    <property type="entry name" value="Ras"/>
    <property type="match status" value="1"/>
</dbReference>
<organism evidence="4 5">
    <name type="scientific">Mytilus edulis</name>
    <name type="common">Blue mussel</name>
    <dbReference type="NCBI Taxonomy" id="6550"/>
    <lineage>
        <taxon>Eukaryota</taxon>
        <taxon>Metazoa</taxon>
        <taxon>Spiralia</taxon>
        <taxon>Lophotrochozoa</taxon>
        <taxon>Mollusca</taxon>
        <taxon>Bivalvia</taxon>
        <taxon>Autobranchia</taxon>
        <taxon>Pteriomorphia</taxon>
        <taxon>Mytilida</taxon>
        <taxon>Mytiloidea</taxon>
        <taxon>Mytilidae</taxon>
        <taxon>Mytilinae</taxon>
        <taxon>Mytilus</taxon>
    </lineage>
</organism>
<protein>
    <submittedName>
        <fullName evidence="4">Uncharacterized protein</fullName>
    </submittedName>
</protein>
<dbReference type="PANTHER" id="PTHR47977">
    <property type="entry name" value="RAS-RELATED PROTEIN RAB"/>
    <property type="match status" value="1"/>
</dbReference>
<dbReference type="InterPro" id="IPR001806">
    <property type="entry name" value="Small_GTPase"/>
</dbReference>
<dbReference type="EMBL" id="CAJPWZ010002344">
    <property type="protein sequence ID" value="CAG2236241.1"/>
    <property type="molecule type" value="Genomic_DNA"/>
</dbReference>
<keyword evidence="1" id="KW-0547">Nucleotide-binding</keyword>
<dbReference type="CDD" id="cd00154">
    <property type="entry name" value="Rab"/>
    <property type="match status" value="1"/>
</dbReference>
<accession>A0A8S3TY89</accession>
<dbReference type="PROSITE" id="PS51419">
    <property type="entry name" value="RAB"/>
    <property type="match status" value="1"/>
</dbReference>
<dbReference type="GO" id="GO:0003924">
    <property type="term" value="F:GTPase activity"/>
    <property type="evidence" value="ECO:0007669"/>
    <property type="project" value="InterPro"/>
</dbReference>
<name>A0A8S3TY89_MYTED</name>
<feature type="compositionally biased region" description="Basic and acidic residues" evidence="3">
    <location>
        <begin position="200"/>
        <end position="212"/>
    </location>
</feature>
<dbReference type="InterPro" id="IPR050227">
    <property type="entry name" value="Rab"/>
</dbReference>
<evidence type="ECO:0000256" key="3">
    <source>
        <dbReference type="SAM" id="MobiDB-lite"/>
    </source>
</evidence>
<dbReference type="InterPro" id="IPR005225">
    <property type="entry name" value="Small_GTP-bd"/>
</dbReference>
<evidence type="ECO:0000313" key="4">
    <source>
        <dbReference type="EMBL" id="CAG2236241.1"/>
    </source>
</evidence>
<gene>
    <name evidence="4" type="ORF">MEDL_48760</name>
</gene>
<dbReference type="SMART" id="SM00174">
    <property type="entry name" value="RHO"/>
    <property type="match status" value="1"/>
</dbReference>
<keyword evidence="2" id="KW-0342">GTP-binding</keyword>
<dbReference type="PROSITE" id="PS51420">
    <property type="entry name" value="RHO"/>
    <property type="match status" value="1"/>
</dbReference>
<dbReference type="SMART" id="SM00173">
    <property type="entry name" value="RAS"/>
    <property type="match status" value="1"/>
</dbReference>
<dbReference type="FunFam" id="3.40.50.300:FF:001329">
    <property type="entry name" value="Small GTP-binding protein, putative"/>
    <property type="match status" value="1"/>
</dbReference>